<dbReference type="PANTHER" id="PTHR11817">
    <property type="entry name" value="PYRUVATE KINASE"/>
    <property type="match status" value="1"/>
</dbReference>
<accession>A0A0P7X983</accession>
<evidence type="ECO:0000256" key="9">
    <source>
        <dbReference type="ARBA" id="ARBA00022840"/>
    </source>
</evidence>
<dbReference type="InterPro" id="IPR040442">
    <property type="entry name" value="Pyrv_kinase-like_dom_sf"/>
</dbReference>
<evidence type="ECO:0000313" key="15">
    <source>
        <dbReference type="EMBL" id="KPQ11751.1"/>
    </source>
</evidence>
<dbReference type="EMBL" id="LJSX01000005">
    <property type="protein sequence ID" value="KPQ11751.1"/>
    <property type="molecule type" value="Genomic_DNA"/>
</dbReference>
<evidence type="ECO:0000256" key="4">
    <source>
        <dbReference type="ARBA" id="ARBA00012142"/>
    </source>
</evidence>
<dbReference type="GO" id="GO:0030955">
    <property type="term" value="F:potassium ion binding"/>
    <property type="evidence" value="ECO:0007669"/>
    <property type="project" value="InterPro"/>
</dbReference>
<evidence type="ECO:0000256" key="10">
    <source>
        <dbReference type="ARBA" id="ARBA00022842"/>
    </source>
</evidence>
<keyword evidence="7" id="KW-0547">Nucleotide-binding</keyword>
<dbReference type="PATRIC" id="fig|1653334.4.peg.1607"/>
<protein>
    <recommendedName>
        <fullName evidence="4 13">Pyruvate kinase</fullName>
        <ecNumber evidence="4 13">2.7.1.40</ecNumber>
    </recommendedName>
</protein>
<evidence type="ECO:0000256" key="5">
    <source>
        <dbReference type="ARBA" id="ARBA00022679"/>
    </source>
</evidence>
<evidence type="ECO:0000256" key="2">
    <source>
        <dbReference type="ARBA" id="ARBA00004997"/>
    </source>
</evidence>
<keyword evidence="5 13" id="KW-0808">Transferase</keyword>
<dbReference type="UniPathway" id="UPA00109">
    <property type="reaction ID" value="UER00188"/>
</dbReference>
<organism evidence="15 16">
    <name type="scientific">Saliniramus fredricksonii</name>
    <dbReference type="NCBI Taxonomy" id="1653334"/>
    <lineage>
        <taxon>Bacteria</taxon>
        <taxon>Pseudomonadati</taxon>
        <taxon>Pseudomonadota</taxon>
        <taxon>Alphaproteobacteria</taxon>
        <taxon>Hyphomicrobiales</taxon>
        <taxon>Salinarimonadaceae</taxon>
        <taxon>Saliniramus</taxon>
    </lineage>
</organism>
<dbReference type="GO" id="GO:0004743">
    <property type="term" value="F:pyruvate kinase activity"/>
    <property type="evidence" value="ECO:0007669"/>
    <property type="project" value="UniProtKB-EC"/>
</dbReference>
<evidence type="ECO:0000256" key="1">
    <source>
        <dbReference type="ARBA" id="ARBA00001958"/>
    </source>
</evidence>
<evidence type="ECO:0000256" key="11">
    <source>
        <dbReference type="ARBA" id="ARBA00023152"/>
    </source>
</evidence>
<evidence type="ECO:0000259" key="14">
    <source>
        <dbReference type="Pfam" id="PF00224"/>
    </source>
</evidence>
<dbReference type="EC" id="2.7.1.40" evidence="4 13"/>
<evidence type="ECO:0000313" key="16">
    <source>
        <dbReference type="Proteomes" id="UP000050497"/>
    </source>
</evidence>
<evidence type="ECO:0000256" key="6">
    <source>
        <dbReference type="ARBA" id="ARBA00022723"/>
    </source>
</evidence>
<dbReference type="Gene3D" id="2.40.33.10">
    <property type="entry name" value="PK beta-barrel domain-like"/>
    <property type="match status" value="1"/>
</dbReference>
<reference evidence="15 16" key="1">
    <citation type="submission" date="2015-09" db="EMBL/GenBank/DDBJ databases">
        <title>Identification and resolution of microdiversity through metagenomic sequencing of parallel consortia.</title>
        <authorList>
            <person name="Nelson W.C."/>
            <person name="Romine M.F."/>
            <person name="Lindemann S.R."/>
        </authorList>
    </citation>
    <scope>NUCLEOTIDE SEQUENCE [LARGE SCALE GENOMIC DNA]</scope>
    <source>
        <strain evidence="15">HL-109</strain>
    </source>
</reference>
<dbReference type="AlphaFoldDB" id="A0A0P7X983"/>
<sequence>MRHGTMPIEVMDLHGRCFGRMGVGGIGHERQSQCIAQRRGRAHRDAIDDTLDRPMRVARHQTHPRGMPCKQPHHGIRTGEGCIVVTRHPGPEGRMVQADQDRAGAVAQNGFEPFALRGLDGGAAVRSVAVEADDEPVGAGMCKIRLARRAGATIRKGGTKRLQVIMIARQRQKRHVEPVEHRAHKTVIAGAAIEHVAGEEYGIRAGAHAVDHRDSRCQRVAGIVPGIAAVRAQMQITQLHDDHEPPLSSFPIRKNPIRDRTWAHCRESFMKQRFARREFRQGKVGMDKPVMPGADDAMPVRSPEAAALLAELEQLRATILHDAAPLLARFEARAGGAHPALTNLAHYLVLRHHDIRPLQRRLMRLGLSSLGRAESRVMPTLDAVIAALHALAGKTCLTAAPDEQSFFAGEMRLNQATDTLFGAPRPHRRNRIMVTLPSQAAQDADLVMALARAGMDVARINCAHDDAQGWRAMVGNVRKAGLAVGRDLQVLMDIAGPKLRTEAVICDPADARLFPGARFRLVAHGAPHTGDGIAVAAGVSAPEIVTRLRVGDRVSYDDGKIGGIVEHAEDGEAVIRVVRARPKGSRIKPEKGLNCPDTSLGLAPLTAKDEADIATVIACADMVGYSFVSRPEDIDLLDAALARYPRADAPLGLVAKIERPDAVKNLPDLIARAMPRGPFGVMIARGDLAAELGFERMAEMQEEILWICEAAGVPVIWATQVLEGLVKDGVPSRGEMTDAAMAARAECVMLNKGPAIGEAVALLDRLLGRMEDHAFKKTPTLRALTAW</sequence>
<dbReference type="GO" id="GO:0016301">
    <property type="term" value="F:kinase activity"/>
    <property type="evidence" value="ECO:0007669"/>
    <property type="project" value="UniProtKB-KW"/>
</dbReference>
<proteinExistence type="inferred from homology"/>
<keyword evidence="6" id="KW-0479">Metal-binding</keyword>
<dbReference type="Proteomes" id="UP000050497">
    <property type="component" value="Unassembled WGS sequence"/>
</dbReference>
<dbReference type="PROSITE" id="PS00110">
    <property type="entry name" value="PYRUVATE_KINASE"/>
    <property type="match status" value="1"/>
</dbReference>
<keyword evidence="11 13" id="KW-0324">Glycolysis</keyword>
<dbReference type="PRINTS" id="PR01050">
    <property type="entry name" value="PYRUVTKNASE"/>
</dbReference>
<evidence type="ECO:0000256" key="13">
    <source>
        <dbReference type="RuleBase" id="RU000504"/>
    </source>
</evidence>
<comment type="pathway">
    <text evidence="2 13">Carbohydrate degradation; glycolysis; pyruvate from D-glyceraldehyde 3-phosphate: step 5/5.</text>
</comment>
<comment type="cofactor">
    <cofactor evidence="1">
        <name>K(+)</name>
        <dbReference type="ChEBI" id="CHEBI:29103"/>
    </cofactor>
</comment>
<comment type="caution">
    <text evidence="15">The sequence shown here is derived from an EMBL/GenBank/DDBJ whole genome shotgun (WGS) entry which is preliminary data.</text>
</comment>
<dbReference type="Gene3D" id="3.20.20.60">
    <property type="entry name" value="Phosphoenolpyruvate-binding domains"/>
    <property type="match status" value="1"/>
</dbReference>
<evidence type="ECO:0000256" key="12">
    <source>
        <dbReference type="ARBA" id="ARBA00023317"/>
    </source>
</evidence>
<evidence type="ECO:0000256" key="3">
    <source>
        <dbReference type="ARBA" id="ARBA00008663"/>
    </source>
</evidence>
<comment type="similarity">
    <text evidence="3 13">Belongs to the pyruvate kinase family.</text>
</comment>
<gene>
    <name evidence="15" type="primary">pyk</name>
    <name evidence="15" type="ORF">HLUCCO17_04560</name>
</gene>
<dbReference type="Pfam" id="PF00224">
    <property type="entry name" value="PK"/>
    <property type="match status" value="1"/>
</dbReference>
<dbReference type="InterPro" id="IPR011037">
    <property type="entry name" value="Pyrv_Knase-like_insert_dom_sf"/>
</dbReference>
<keyword evidence="9" id="KW-0067">ATP-binding</keyword>
<dbReference type="InterPro" id="IPR015813">
    <property type="entry name" value="Pyrv/PenolPyrv_kinase-like_dom"/>
</dbReference>
<feature type="domain" description="Pyruvate kinase barrel" evidence="14">
    <location>
        <begin position="428"/>
        <end position="757"/>
    </location>
</feature>
<keyword evidence="8 13" id="KW-0418">Kinase</keyword>
<dbReference type="SUPFAM" id="SSF51621">
    <property type="entry name" value="Phosphoenolpyruvate/pyruvate domain"/>
    <property type="match status" value="1"/>
</dbReference>
<dbReference type="GO" id="GO:0005524">
    <property type="term" value="F:ATP binding"/>
    <property type="evidence" value="ECO:0007669"/>
    <property type="project" value="UniProtKB-KW"/>
</dbReference>
<dbReference type="GO" id="GO:0000287">
    <property type="term" value="F:magnesium ion binding"/>
    <property type="evidence" value="ECO:0007669"/>
    <property type="project" value="InterPro"/>
</dbReference>
<dbReference type="InterPro" id="IPR018209">
    <property type="entry name" value="Pyrv_Knase_AS"/>
</dbReference>
<dbReference type="InterPro" id="IPR001697">
    <property type="entry name" value="Pyr_Knase"/>
</dbReference>
<name>A0A0P7X983_9HYPH</name>
<dbReference type="SUPFAM" id="SSF50800">
    <property type="entry name" value="PK beta-barrel domain-like"/>
    <property type="match status" value="1"/>
</dbReference>
<dbReference type="InterPro" id="IPR015793">
    <property type="entry name" value="Pyrv_Knase_brl"/>
</dbReference>
<evidence type="ECO:0000256" key="8">
    <source>
        <dbReference type="ARBA" id="ARBA00022777"/>
    </source>
</evidence>
<keyword evidence="10 13" id="KW-0460">Magnesium</keyword>
<dbReference type="InterPro" id="IPR015806">
    <property type="entry name" value="Pyrv_Knase_insert_dom_sf"/>
</dbReference>
<dbReference type="STRING" id="1653334.GA0071312_3304"/>
<comment type="catalytic activity">
    <reaction evidence="13">
        <text>pyruvate + ATP = phosphoenolpyruvate + ADP + H(+)</text>
        <dbReference type="Rhea" id="RHEA:18157"/>
        <dbReference type="ChEBI" id="CHEBI:15361"/>
        <dbReference type="ChEBI" id="CHEBI:15378"/>
        <dbReference type="ChEBI" id="CHEBI:30616"/>
        <dbReference type="ChEBI" id="CHEBI:58702"/>
        <dbReference type="ChEBI" id="CHEBI:456216"/>
        <dbReference type="EC" id="2.7.1.40"/>
    </reaction>
</comment>
<keyword evidence="12 15" id="KW-0670">Pyruvate</keyword>
<evidence type="ECO:0000256" key="7">
    <source>
        <dbReference type="ARBA" id="ARBA00022741"/>
    </source>
</evidence>